<dbReference type="SUPFAM" id="SSF47928">
    <property type="entry name" value="N-terminal domain of the delta subunit of the F1F0-ATP synthase"/>
    <property type="match status" value="1"/>
</dbReference>
<gene>
    <name evidence="13" type="ORF">LC_TR11830_c0_g1_i1_g.41499</name>
    <name evidence="14" type="ORF">LE_TR4500_c0_g1_i1_g.15061</name>
</gene>
<keyword evidence="6" id="KW-0999">Mitochondrion inner membrane</keyword>
<dbReference type="EMBL" id="GEVK01017200">
    <property type="protein sequence ID" value="JAU35632.1"/>
    <property type="molecule type" value="Transcribed_RNA"/>
</dbReference>
<dbReference type="HAMAP" id="MF_01416">
    <property type="entry name" value="ATP_synth_delta_bact"/>
    <property type="match status" value="1"/>
</dbReference>
<evidence type="ECO:0000256" key="5">
    <source>
        <dbReference type="ARBA" id="ARBA00022781"/>
    </source>
</evidence>
<dbReference type="PANTHER" id="PTHR11910">
    <property type="entry name" value="ATP SYNTHASE DELTA CHAIN"/>
    <property type="match status" value="1"/>
</dbReference>
<comment type="similarity">
    <text evidence="2">Belongs to the ATPase delta chain family.</text>
</comment>
<evidence type="ECO:0000313" key="13">
    <source>
        <dbReference type="EMBL" id="JAU35632.1"/>
    </source>
</evidence>
<evidence type="ECO:0000313" key="14">
    <source>
        <dbReference type="EMBL" id="JAU72591.1"/>
    </source>
</evidence>
<dbReference type="Pfam" id="PF00213">
    <property type="entry name" value="OSCP"/>
    <property type="match status" value="1"/>
</dbReference>
<evidence type="ECO:0000256" key="7">
    <source>
        <dbReference type="ARBA" id="ARBA00022946"/>
    </source>
</evidence>
<protein>
    <recommendedName>
        <fullName evidence="12">Oligomycin sensitivity conferral protein</fullName>
    </recommendedName>
</protein>
<keyword evidence="7" id="KW-0809">Transit peptide</keyword>
<dbReference type="AlphaFoldDB" id="A0A1J3HWI5"/>
<dbReference type="NCBIfam" id="TIGR01145">
    <property type="entry name" value="ATP_synt_delta"/>
    <property type="match status" value="1"/>
</dbReference>
<keyword evidence="11" id="KW-0066">ATP synthesis</keyword>
<dbReference type="InterPro" id="IPR026015">
    <property type="entry name" value="ATP_synth_OSCP/delta_N_sf"/>
</dbReference>
<evidence type="ECO:0000256" key="3">
    <source>
        <dbReference type="ARBA" id="ARBA00011648"/>
    </source>
</evidence>
<evidence type="ECO:0000256" key="1">
    <source>
        <dbReference type="ARBA" id="ARBA00004273"/>
    </source>
</evidence>
<keyword evidence="5" id="KW-0375">Hydrogen ion transport</keyword>
<dbReference type="EMBL" id="GEVL01004750">
    <property type="protein sequence ID" value="JAU72591.1"/>
    <property type="molecule type" value="Transcribed_RNA"/>
</dbReference>
<keyword evidence="4" id="KW-0813">Transport</keyword>
<evidence type="ECO:0000256" key="6">
    <source>
        <dbReference type="ARBA" id="ARBA00022792"/>
    </source>
</evidence>
<comment type="subunit">
    <text evidence="3">F-type ATPases have 2 components, CF(1) - the catalytic core - and CF(0) - the membrane proton channel. CF(1) has five subunits: alpha(3), beta(3), gamma(1), delta(1), epsilon(1). CF(0) has three main subunits: a, b and c.</text>
</comment>
<evidence type="ECO:0000256" key="11">
    <source>
        <dbReference type="ARBA" id="ARBA00023310"/>
    </source>
</evidence>
<evidence type="ECO:0000256" key="2">
    <source>
        <dbReference type="ARBA" id="ARBA00007046"/>
    </source>
</evidence>
<organism evidence="14">
    <name type="scientific">Noccaea caerulescens</name>
    <name type="common">Alpine penny-cress</name>
    <name type="synonym">Thlaspi caerulescens</name>
    <dbReference type="NCBI Taxonomy" id="107243"/>
    <lineage>
        <taxon>Eukaryota</taxon>
        <taxon>Viridiplantae</taxon>
        <taxon>Streptophyta</taxon>
        <taxon>Embryophyta</taxon>
        <taxon>Tracheophyta</taxon>
        <taxon>Spermatophyta</taxon>
        <taxon>Magnoliopsida</taxon>
        <taxon>eudicotyledons</taxon>
        <taxon>Gunneridae</taxon>
        <taxon>Pentapetalae</taxon>
        <taxon>rosids</taxon>
        <taxon>malvids</taxon>
        <taxon>Brassicales</taxon>
        <taxon>Brassicaceae</taxon>
        <taxon>Coluteocarpeae</taxon>
        <taxon>Noccaea</taxon>
    </lineage>
</organism>
<sequence length="241" mass="26484">MALAGRIRSGISVFKNISLSDSVSSARSFPRGGPLIPALRAYATDSAQKVKVPLALVGENGNFASWLYIAAVKMNSLEKIESDLSELTEAMKTSPIFAQFTKDPSVPRQTRLAAIRDVCDQAKFAEPTKNFLSLLAENGKLKNLDAIVKKFMQLTTAHRGDVQVLVTTVIPLPAAEEKELKETLQEIIGEGKKVTVIQKIDPSIYGGLIVEFQQKVLDMSIRTRAQQMERLLREPVDISSL</sequence>
<keyword evidence="8" id="KW-0406">Ion transport</keyword>
<evidence type="ECO:0000256" key="12">
    <source>
        <dbReference type="ARBA" id="ARBA00033369"/>
    </source>
</evidence>
<dbReference type="FunFam" id="1.10.520.20:FF:000002">
    <property type="entry name" value="ATP synthase subunit O, mitochondrial"/>
    <property type="match status" value="1"/>
</dbReference>
<dbReference type="InterPro" id="IPR000711">
    <property type="entry name" value="ATPase_OSCP/dsu"/>
</dbReference>
<proteinExistence type="inferred from homology"/>
<accession>A0A1J3HWI5</accession>
<comment type="subcellular location">
    <subcellularLocation>
        <location evidence="1">Mitochondrion inner membrane</location>
    </subcellularLocation>
</comment>
<dbReference type="PRINTS" id="PR00125">
    <property type="entry name" value="ATPASEDELTA"/>
</dbReference>
<dbReference type="GO" id="GO:0005743">
    <property type="term" value="C:mitochondrial inner membrane"/>
    <property type="evidence" value="ECO:0007669"/>
    <property type="project" value="UniProtKB-SubCell"/>
</dbReference>
<dbReference type="GO" id="GO:0046933">
    <property type="term" value="F:proton-transporting ATP synthase activity, rotational mechanism"/>
    <property type="evidence" value="ECO:0007669"/>
    <property type="project" value="InterPro"/>
</dbReference>
<evidence type="ECO:0000256" key="9">
    <source>
        <dbReference type="ARBA" id="ARBA00023128"/>
    </source>
</evidence>
<keyword evidence="9" id="KW-0496">Mitochondrion</keyword>
<reference evidence="14" key="1">
    <citation type="submission" date="2016-07" db="EMBL/GenBank/DDBJ databases">
        <title>De novo transcriptome assembly of four accessions of the metal hyperaccumulator plant Noccaea caerulescens.</title>
        <authorList>
            <person name="Blande D."/>
            <person name="Halimaa P."/>
            <person name="Tervahauta A.I."/>
            <person name="Aarts M.G."/>
            <person name="Karenlampi S.O."/>
        </authorList>
    </citation>
    <scope>NUCLEOTIDE SEQUENCE</scope>
</reference>
<evidence type="ECO:0000256" key="10">
    <source>
        <dbReference type="ARBA" id="ARBA00023136"/>
    </source>
</evidence>
<evidence type="ECO:0000256" key="8">
    <source>
        <dbReference type="ARBA" id="ARBA00023065"/>
    </source>
</evidence>
<dbReference type="Gene3D" id="1.10.520.20">
    <property type="entry name" value="N-terminal domain of the delta subunit of the F1F0-ATP synthase"/>
    <property type="match status" value="1"/>
</dbReference>
<keyword evidence="10" id="KW-0472">Membrane</keyword>
<name>A0A1J3HWI5_NOCCA</name>
<evidence type="ECO:0000256" key="4">
    <source>
        <dbReference type="ARBA" id="ARBA00022448"/>
    </source>
</evidence>